<feature type="compositionally biased region" description="Basic residues" evidence="1">
    <location>
        <begin position="457"/>
        <end position="466"/>
    </location>
</feature>
<dbReference type="InterPro" id="IPR002706">
    <property type="entry name" value="Xrcc1_N"/>
</dbReference>
<feature type="region of interest" description="Disordered" evidence="1">
    <location>
        <begin position="314"/>
        <end position="396"/>
    </location>
</feature>
<keyword evidence="4" id="KW-1185">Reference proteome</keyword>
<dbReference type="Gene3D" id="2.60.120.260">
    <property type="entry name" value="Galactose-binding domain-like"/>
    <property type="match status" value="1"/>
</dbReference>
<dbReference type="PANTHER" id="PTHR11370">
    <property type="entry name" value="DNA-REPAIR PROTEIN XRCC1"/>
    <property type="match status" value="1"/>
</dbReference>
<dbReference type="FunFam" id="2.60.120.260:FF:000025">
    <property type="entry name" value="DNA repair protein XRCC1 isoform X1"/>
    <property type="match status" value="1"/>
</dbReference>
<dbReference type="PANTHER" id="PTHR11370:SF4">
    <property type="entry name" value="DNA-REPAIR PROTEIN XRCC1 N-TERMINAL DOMAIN-CONTAINING PROTEIN"/>
    <property type="match status" value="1"/>
</dbReference>
<dbReference type="Pfam" id="PF01834">
    <property type="entry name" value="XRCC1_N"/>
    <property type="match status" value="1"/>
</dbReference>
<evidence type="ECO:0000259" key="2">
    <source>
        <dbReference type="Pfam" id="PF01834"/>
    </source>
</evidence>
<evidence type="ECO:0000256" key="1">
    <source>
        <dbReference type="SAM" id="MobiDB-lite"/>
    </source>
</evidence>
<evidence type="ECO:0000313" key="4">
    <source>
        <dbReference type="Proteomes" id="UP000770661"/>
    </source>
</evidence>
<feature type="compositionally biased region" description="Low complexity" evidence="1">
    <location>
        <begin position="549"/>
        <end position="564"/>
    </location>
</feature>
<feature type="domain" description="DNA-repair protein Xrcc1 N-terminal" evidence="2">
    <location>
        <begin position="15"/>
        <end position="145"/>
    </location>
</feature>
<keyword evidence="3" id="KW-0675">Receptor</keyword>
<feature type="compositionally biased region" description="Low complexity" evidence="1">
    <location>
        <begin position="355"/>
        <end position="367"/>
    </location>
</feature>
<comment type="caution">
    <text evidence="3">The sequence shown here is derived from an EMBL/GenBank/DDBJ whole genome shotgun (WGS) entry which is preliminary data.</text>
</comment>
<dbReference type="GO" id="GO:0005634">
    <property type="term" value="C:nucleus"/>
    <property type="evidence" value="ECO:0007669"/>
    <property type="project" value="InterPro"/>
</dbReference>
<proteinExistence type="predicted"/>
<name>A0A8J5CPF8_CHIOP</name>
<accession>A0A8J5CPF8</accession>
<dbReference type="OrthoDB" id="25840at2759"/>
<feature type="compositionally biased region" description="Polar residues" evidence="1">
    <location>
        <begin position="211"/>
        <end position="220"/>
    </location>
</feature>
<dbReference type="GO" id="GO:0003684">
    <property type="term" value="F:damaged DNA binding"/>
    <property type="evidence" value="ECO:0007669"/>
    <property type="project" value="InterPro"/>
</dbReference>
<gene>
    <name evidence="3" type="primary">TRC2L</name>
    <name evidence="3" type="ORF">GWK47_008247</name>
</gene>
<dbReference type="Proteomes" id="UP000770661">
    <property type="component" value="Unassembled WGS sequence"/>
</dbReference>
<feature type="compositionally biased region" description="Basic and acidic residues" evidence="1">
    <location>
        <begin position="191"/>
        <end position="202"/>
    </location>
</feature>
<feature type="compositionally biased region" description="Polar residues" evidence="1">
    <location>
        <begin position="377"/>
        <end position="389"/>
    </location>
</feature>
<feature type="region of interest" description="Disordered" evidence="1">
    <location>
        <begin position="549"/>
        <end position="569"/>
    </location>
</feature>
<feature type="compositionally biased region" description="Polar residues" evidence="1">
    <location>
        <begin position="343"/>
        <end position="354"/>
    </location>
</feature>
<reference evidence="3" key="1">
    <citation type="submission" date="2020-07" db="EMBL/GenBank/DDBJ databases">
        <title>The High-quality genome of the commercially important snow crab, Chionoecetes opilio.</title>
        <authorList>
            <person name="Jeong J.-H."/>
            <person name="Ryu S."/>
        </authorList>
    </citation>
    <scope>NUCLEOTIDE SEQUENCE</scope>
    <source>
        <strain evidence="3">MADBK_172401_WGS</strain>
        <tissue evidence="3">Digestive gland</tissue>
    </source>
</reference>
<feature type="region of interest" description="Disordered" evidence="1">
    <location>
        <begin position="182"/>
        <end position="222"/>
    </location>
</feature>
<dbReference type="GO" id="GO:0006284">
    <property type="term" value="P:base-excision repair"/>
    <property type="evidence" value="ECO:0007669"/>
    <property type="project" value="TreeGrafter"/>
</dbReference>
<feature type="region of interest" description="Disordered" evidence="1">
    <location>
        <begin position="433"/>
        <end position="537"/>
    </location>
</feature>
<organism evidence="3 4">
    <name type="scientific">Chionoecetes opilio</name>
    <name type="common">Atlantic snow crab</name>
    <name type="synonym">Cancer opilio</name>
    <dbReference type="NCBI Taxonomy" id="41210"/>
    <lineage>
        <taxon>Eukaryota</taxon>
        <taxon>Metazoa</taxon>
        <taxon>Ecdysozoa</taxon>
        <taxon>Arthropoda</taxon>
        <taxon>Crustacea</taxon>
        <taxon>Multicrustacea</taxon>
        <taxon>Malacostraca</taxon>
        <taxon>Eumalacostraca</taxon>
        <taxon>Eucarida</taxon>
        <taxon>Decapoda</taxon>
        <taxon>Pleocyemata</taxon>
        <taxon>Brachyura</taxon>
        <taxon>Eubrachyura</taxon>
        <taxon>Majoidea</taxon>
        <taxon>Majidae</taxon>
        <taxon>Chionoecetes</taxon>
    </lineage>
</organism>
<evidence type="ECO:0000313" key="3">
    <source>
        <dbReference type="EMBL" id="KAG0717105.1"/>
    </source>
</evidence>
<dbReference type="InterPro" id="IPR008979">
    <property type="entry name" value="Galactose-bd-like_sf"/>
</dbReference>
<dbReference type="SUPFAM" id="SSF49785">
    <property type="entry name" value="Galactose-binding domain-like"/>
    <property type="match status" value="1"/>
</dbReference>
<protein>
    <submittedName>
        <fullName evidence="3">Putative short transient receptor potential channel 2-like protein</fullName>
    </submittedName>
</protein>
<dbReference type="GO" id="GO:0000012">
    <property type="term" value="P:single strand break repair"/>
    <property type="evidence" value="ECO:0007669"/>
    <property type="project" value="InterPro"/>
</dbReference>
<dbReference type="AlphaFoldDB" id="A0A8J5CPF8"/>
<dbReference type="EMBL" id="JACEEZ010018170">
    <property type="protein sequence ID" value="KAG0717105.1"/>
    <property type="molecule type" value="Genomic_DNA"/>
</dbReference>
<sequence length="670" mass="74085">MDTELTLVDEAFFLDPKHTVRELVEGRGAWLKQKTDKSTSLRADLQLEKATQISYIDIGNAGSVMIGLEVGRSAWPLDRPYVTLIPSQTFMTRAEVFAGQNRNTVHMFNSDKMDETSRKEEWDRVRIVCVQPYPCPNQFGISMLKMYSESKATPKSQSCLLSDFSLGISVNKKDELLAKLKFSSPDNKPGLSDRIKKVEPRQLPEGGGESVRSQHASSPLSRGARLVTHAAKLPSQQDYEANKTELEQESLRFLMSLNLSVSEIDQLSIKVIRQKFEKKREEPLTFAEIKIFKAIAVDYARRRLEILEKQDSAGHLASRGVRTSEVPAKTLQHKRKREHTSTESRSNNEFSNGLSNQQSGKSAISSSESKRELPLQESKSVNITDQNNQDIDKPNRKFTFGQSKYIDSPASVQSQETLETQSSKAFKNFMDRKRAEGRSSGNALSLLGQKSDLQTPKRTKARKPRTPKPVEEHQSKLGKWITPANKLKTKEKKKEFQHSSLGLQHSDNSGSDIESISEEDSAFPSTPRGKTRFREDASSLSLHWSPLSASGAASGAAQGSRLGAPPSNRYNTVMAEARPSMSPSNQKQQLVRCPLCPKSFHVDAIEAHAASCSIASDNESGDDNNTQICSDVQPSTSTSGLVEECPVCGVQVAAAVFESHATQCATSAFG</sequence>